<name>D4VIL6_9BACE</name>
<proteinExistence type="predicted"/>
<dbReference type="AlphaFoldDB" id="D4VIL6"/>
<dbReference type="EMBL" id="CBXG010000029">
    <property type="protein sequence ID" value="CDM05026.1"/>
    <property type="molecule type" value="Genomic_DNA"/>
</dbReference>
<organism evidence="1 2">
    <name type="scientific">Bacteroides xylanisolvens SD CC 1b</name>
    <dbReference type="NCBI Taxonomy" id="702447"/>
    <lineage>
        <taxon>Bacteria</taxon>
        <taxon>Pseudomonadati</taxon>
        <taxon>Bacteroidota</taxon>
        <taxon>Bacteroidia</taxon>
        <taxon>Bacteroidales</taxon>
        <taxon>Bacteroidaceae</taxon>
        <taxon>Bacteroides</taxon>
    </lineage>
</organism>
<comment type="caution">
    <text evidence="1">The sequence shown here is derived from an EMBL/GenBank/DDBJ whole genome shotgun (WGS) entry which is preliminary data.</text>
</comment>
<dbReference type="Proteomes" id="UP000019380">
    <property type="component" value="Unassembled WGS sequence"/>
</dbReference>
<evidence type="ECO:0000313" key="1">
    <source>
        <dbReference type="EMBL" id="CDM05026.1"/>
    </source>
</evidence>
<gene>
    <name evidence="1" type="ORF">BN890_26120</name>
</gene>
<accession>D4VIL6</accession>
<sequence length="37" mass="4361">MWGGIPFLIEEQRWKDGLSQAVSLRFVTSQHIIFTLR</sequence>
<protein>
    <submittedName>
        <fullName evidence="1">Uncharacterized protein</fullName>
    </submittedName>
</protein>
<evidence type="ECO:0000313" key="2">
    <source>
        <dbReference type="Proteomes" id="UP000019380"/>
    </source>
</evidence>
<reference evidence="1 2" key="1">
    <citation type="submission" date="2013-12" db="EMBL/GenBank/DDBJ databases">
        <title>Improved hybrid genome assemblies of Bacteroides xylanisolvens SD CC 1b and Bacteroides xylanisolvens SD CC 2a using Illumina and 454 Sequencing.</title>
        <authorList>
            <person name="Ramaraj T."/>
            <person name="Sundararajan A."/>
            <person name="Mudge J."/>
            <person name="Schilkey F.D."/>
            <person name="Delvecchio V."/>
            <person name="Donlon M."/>
            <person name="Ziemer C."/>
        </authorList>
    </citation>
    <scope>NUCLEOTIDE SEQUENCE [LARGE SCALE GENOMIC DNA]</scope>
</reference>